<dbReference type="AlphaFoldDB" id="A0AA39RZB6"/>
<proteinExistence type="predicted"/>
<reference evidence="3" key="1">
    <citation type="journal article" date="2022" name="Plant J.">
        <title>Strategies of tolerance reflected in two North American maple genomes.</title>
        <authorList>
            <person name="McEvoy S.L."/>
            <person name="Sezen U.U."/>
            <person name="Trouern-Trend A."/>
            <person name="McMahon S.M."/>
            <person name="Schaberg P.G."/>
            <person name="Yang J."/>
            <person name="Wegrzyn J.L."/>
            <person name="Swenson N.G."/>
        </authorList>
    </citation>
    <scope>NUCLEOTIDE SEQUENCE</scope>
    <source>
        <strain evidence="3">NS2018</strain>
    </source>
</reference>
<gene>
    <name evidence="3" type="ORF">LWI29_012380</name>
</gene>
<protein>
    <submittedName>
        <fullName evidence="3">Uncharacterized protein</fullName>
    </submittedName>
</protein>
<reference evidence="3" key="2">
    <citation type="submission" date="2023-06" db="EMBL/GenBank/DDBJ databases">
        <authorList>
            <person name="Swenson N.G."/>
            <person name="Wegrzyn J.L."/>
            <person name="Mcevoy S.L."/>
        </authorList>
    </citation>
    <scope>NUCLEOTIDE SEQUENCE</scope>
    <source>
        <strain evidence="3">NS2018</strain>
        <tissue evidence="3">Leaf</tissue>
    </source>
</reference>
<sequence>MLQSRYLYVEISGKLAKIAFLNIHFQGNSPNHSHRCSSPVTRPPPLISRSSSDTRPLLASTSSPVLDFVVFLSKATGCSFSDSHPPLAIDFLLLACATVALLYLFRAGYYFDGHS</sequence>
<keyword evidence="4" id="KW-1185">Reference proteome</keyword>
<keyword evidence="2" id="KW-1133">Transmembrane helix</keyword>
<evidence type="ECO:0000256" key="1">
    <source>
        <dbReference type="SAM" id="MobiDB-lite"/>
    </source>
</evidence>
<accession>A0AA39RZB6</accession>
<name>A0AA39RZB6_ACESA</name>
<evidence type="ECO:0000256" key="2">
    <source>
        <dbReference type="SAM" id="Phobius"/>
    </source>
</evidence>
<keyword evidence="2" id="KW-0472">Membrane</keyword>
<organism evidence="3 4">
    <name type="scientific">Acer saccharum</name>
    <name type="common">Sugar maple</name>
    <dbReference type="NCBI Taxonomy" id="4024"/>
    <lineage>
        <taxon>Eukaryota</taxon>
        <taxon>Viridiplantae</taxon>
        <taxon>Streptophyta</taxon>
        <taxon>Embryophyta</taxon>
        <taxon>Tracheophyta</taxon>
        <taxon>Spermatophyta</taxon>
        <taxon>Magnoliopsida</taxon>
        <taxon>eudicotyledons</taxon>
        <taxon>Gunneridae</taxon>
        <taxon>Pentapetalae</taxon>
        <taxon>rosids</taxon>
        <taxon>malvids</taxon>
        <taxon>Sapindales</taxon>
        <taxon>Sapindaceae</taxon>
        <taxon>Hippocastanoideae</taxon>
        <taxon>Acereae</taxon>
        <taxon>Acer</taxon>
    </lineage>
</organism>
<feature type="transmembrane region" description="Helical" evidence="2">
    <location>
        <begin position="87"/>
        <end position="105"/>
    </location>
</feature>
<evidence type="ECO:0000313" key="4">
    <source>
        <dbReference type="Proteomes" id="UP001168877"/>
    </source>
</evidence>
<evidence type="ECO:0000313" key="3">
    <source>
        <dbReference type="EMBL" id="KAK0581312.1"/>
    </source>
</evidence>
<comment type="caution">
    <text evidence="3">The sequence shown here is derived from an EMBL/GenBank/DDBJ whole genome shotgun (WGS) entry which is preliminary data.</text>
</comment>
<feature type="region of interest" description="Disordered" evidence="1">
    <location>
        <begin position="30"/>
        <end position="55"/>
    </location>
</feature>
<feature type="compositionally biased region" description="Polar residues" evidence="1">
    <location>
        <begin position="30"/>
        <end position="40"/>
    </location>
</feature>
<keyword evidence="2" id="KW-0812">Transmembrane</keyword>
<dbReference type="EMBL" id="JAUESC010000384">
    <property type="protein sequence ID" value="KAK0581312.1"/>
    <property type="molecule type" value="Genomic_DNA"/>
</dbReference>
<dbReference type="Proteomes" id="UP001168877">
    <property type="component" value="Unassembled WGS sequence"/>
</dbReference>